<sequence length="62" mass="7022">MDLDVLKYSSSLAWASILTWSLLGLSFRSCQAVPGGSSGERVHIRLHMPEVVRQHTHFHNVY</sequence>
<evidence type="ECO:0000256" key="1">
    <source>
        <dbReference type="SAM" id="SignalP"/>
    </source>
</evidence>
<organism evidence="3">
    <name type="scientific">Drosophila persimilis</name>
    <name type="common">Fruit fly</name>
    <dbReference type="NCBI Taxonomy" id="7234"/>
    <lineage>
        <taxon>Eukaryota</taxon>
        <taxon>Metazoa</taxon>
        <taxon>Ecdysozoa</taxon>
        <taxon>Arthropoda</taxon>
        <taxon>Hexapoda</taxon>
        <taxon>Insecta</taxon>
        <taxon>Pterygota</taxon>
        <taxon>Neoptera</taxon>
        <taxon>Endopterygota</taxon>
        <taxon>Diptera</taxon>
        <taxon>Brachycera</taxon>
        <taxon>Muscomorpha</taxon>
        <taxon>Ephydroidea</taxon>
        <taxon>Drosophilidae</taxon>
        <taxon>Drosophila</taxon>
        <taxon>Sophophora</taxon>
    </lineage>
</organism>
<proteinExistence type="predicted"/>
<gene>
    <name evidence="2" type="primary">Dper\GL21474</name>
    <name evidence="2" type="ORF">Dper_GL21474</name>
</gene>
<dbReference type="HOGENOM" id="CLU_2906442_0_0_1"/>
<name>B4GDW4_DROPE</name>
<dbReference type="KEGG" id="dpe:6592076"/>
<accession>B4GDW4</accession>
<feature type="chain" id="PRO_5002806661" evidence="1">
    <location>
        <begin position="33"/>
        <end position="62"/>
    </location>
</feature>
<feature type="signal peptide" evidence="1">
    <location>
        <begin position="1"/>
        <end position="32"/>
    </location>
</feature>
<reference evidence="2 3" key="1">
    <citation type="journal article" date="2007" name="Nature">
        <title>Evolution of genes and genomes on the Drosophila phylogeny.</title>
        <authorList>
            <consortium name="Drosophila 12 Genomes Consortium"/>
            <person name="Clark A.G."/>
            <person name="Eisen M.B."/>
            <person name="Smith D.R."/>
            <person name="Bergman C.M."/>
            <person name="Oliver B."/>
            <person name="Markow T.A."/>
            <person name="Kaufman T.C."/>
            <person name="Kellis M."/>
            <person name="Gelbart W."/>
            <person name="Iyer V.N."/>
            <person name="Pollard D.A."/>
            <person name="Sackton T.B."/>
            <person name="Larracuente A.M."/>
            <person name="Singh N.D."/>
            <person name="Abad J.P."/>
            <person name="Abt D.N."/>
            <person name="Adryan B."/>
            <person name="Aguade M."/>
            <person name="Akashi H."/>
            <person name="Anderson W.W."/>
            <person name="Aquadro C.F."/>
            <person name="Ardell D.H."/>
            <person name="Arguello R."/>
            <person name="Artieri C.G."/>
            <person name="Barbash D.A."/>
            <person name="Barker D."/>
            <person name="Barsanti P."/>
            <person name="Batterham P."/>
            <person name="Batzoglou S."/>
            <person name="Begun D."/>
            <person name="Bhutkar A."/>
            <person name="Blanco E."/>
            <person name="Bosak S.A."/>
            <person name="Bradley R.K."/>
            <person name="Brand A.D."/>
            <person name="Brent M.R."/>
            <person name="Brooks A.N."/>
            <person name="Brown R.H."/>
            <person name="Butlin R.K."/>
            <person name="Caggese C."/>
            <person name="Calvi B.R."/>
            <person name="Bernardo de Carvalho A."/>
            <person name="Caspi A."/>
            <person name="Castrezana S."/>
            <person name="Celniker S.E."/>
            <person name="Chang J.L."/>
            <person name="Chapple C."/>
            <person name="Chatterji S."/>
            <person name="Chinwalla A."/>
            <person name="Civetta A."/>
            <person name="Clifton S.W."/>
            <person name="Comeron J.M."/>
            <person name="Costello J.C."/>
            <person name="Coyne J.A."/>
            <person name="Daub J."/>
            <person name="David R.G."/>
            <person name="Delcher A.L."/>
            <person name="Delehaunty K."/>
            <person name="Do C.B."/>
            <person name="Ebling H."/>
            <person name="Edwards K."/>
            <person name="Eickbush T."/>
            <person name="Evans J.D."/>
            <person name="Filipski A."/>
            <person name="Findeiss S."/>
            <person name="Freyhult E."/>
            <person name="Fulton L."/>
            <person name="Fulton R."/>
            <person name="Garcia A.C."/>
            <person name="Gardiner A."/>
            <person name="Garfield D.A."/>
            <person name="Garvin B.E."/>
            <person name="Gibson G."/>
            <person name="Gilbert D."/>
            <person name="Gnerre S."/>
            <person name="Godfrey J."/>
            <person name="Good R."/>
            <person name="Gotea V."/>
            <person name="Gravely B."/>
            <person name="Greenberg A.J."/>
            <person name="Griffiths-Jones S."/>
            <person name="Gross S."/>
            <person name="Guigo R."/>
            <person name="Gustafson E.A."/>
            <person name="Haerty W."/>
            <person name="Hahn M.W."/>
            <person name="Halligan D.L."/>
            <person name="Halpern A.L."/>
            <person name="Halter G.M."/>
            <person name="Han M.V."/>
            <person name="Heger A."/>
            <person name="Hillier L."/>
            <person name="Hinrichs A.S."/>
            <person name="Holmes I."/>
            <person name="Hoskins R.A."/>
            <person name="Hubisz M.J."/>
            <person name="Hultmark D."/>
            <person name="Huntley M.A."/>
            <person name="Jaffe D.B."/>
            <person name="Jagadeeshan S."/>
            <person name="Jeck W.R."/>
            <person name="Johnson J."/>
            <person name="Jones C.D."/>
            <person name="Jordan W.C."/>
            <person name="Karpen G.H."/>
            <person name="Kataoka E."/>
            <person name="Keightley P.D."/>
            <person name="Kheradpour P."/>
            <person name="Kirkness E.F."/>
            <person name="Koerich L.B."/>
            <person name="Kristiansen K."/>
            <person name="Kudrna D."/>
            <person name="Kulathinal R.J."/>
            <person name="Kumar S."/>
            <person name="Kwok R."/>
            <person name="Lander E."/>
            <person name="Langley C.H."/>
            <person name="Lapoint R."/>
            <person name="Lazzaro B.P."/>
            <person name="Lee S.J."/>
            <person name="Levesque L."/>
            <person name="Li R."/>
            <person name="Lin C.F."/>
            <person name="Lin M.F."/>
            <person name="Lindblad-Toh K."/>
            <person name="Llopart A."/>
            <person name="Long M."/>
            <person name="Low L."/>
            <person name="Lozovsky E."/>
            <person name="Lu J."/>
            <person name="Luo M."/>
            <person name="Machado C.A."/>
            <person name="Makalowski W."/>
            <person name="Marzo M."/>
            <person name="Matsuda M."/>
            <person name="Matzkin L."/>
            <person name="McAllister B."/>
            <person name="McBride C.S."/>
            <person name="McKernan B."/>
            <person name="McKernan K."/>
            <person name="Mendez-Lago M."/>
            <person name="Minx P."/>
            <person name="Mollenhauer M.U."/>
            <person name="Montooth K."/>
            <person name="Mount S.M."/>
            <person name="Mu X."/>
            <person name="Myers E."/>
            <person name="Negre B."/>
            <person name="Newfeld S."/>
            <person name="Nielsen R."/>
            <person name="Noor M.A."/>
            <person name="O'Grady P."/>
            <person name="Pachter L."/>
            <person name="Papaceit M."/>
            <person name="Parisi M.J."/>
            <person name="Parisi M."/>
            <person name="Parts L."/>
            <person name="Pedersen J.S."/>
            <person name="Pesole G."/>
            <person name="Phillippy A.M."/>
            <person name="Ponting C.P."/>
            <person name="Pop M."/>
            <person name="Porcelli D."/>
            <person name="Powell J.R."/>
            <person name="Prohaska S."/>
            <person name="Pruitt K."/>
            <person name="Puig M."/>
            <person name="Quesneville H."/>
            <person name="Ram K.R."/>
            <person name="Rand D."/>
            <person name="Rasmussen M.D."/>
            <person name="Reed L.K."/>
            <person name="Reenan R."/>
            <person name="Reily A."/>
            <person name="Remington K.A."/>
            <person name="Rieger T.T."/>
            <person name="Ritchie M.G."/>
            <person name="Robin C."/>
            <person name="Rogers Y.H."/>
            <person name="Rohde C."/>
            <person name="Rozas J."/>
            <person name="Rubenfield M.J."/>
            <person name="Ruiz A."/>
            <person name="Russo S."/>
            <person name="Salzberg S.L."/>
            <person name="Sanchez-Gracia A."/>
            <person name="Saranga D.J."/>
            <person name="Sato H."/>
            <person name="Schaeffer S.W."/>
            <person name="Schatz M.C."/>
            <person name="Schlenke T."/>
            <person name="Schwartz R."/>
            <person name="Segarra C."/>
            <person name="Singh R.S."/>
            <person name="Sirot L."/>
            <person name="Sirota M."/>
            <person name="Sisneros N.B."/>
            <person name="Smith C.D."/>
            <person name="Smith T.F."/>
            <person name="Spieth J."/>
            <person name="Stage D.E."/>
            <person name="Stark A."/>
            <person name="Stephan W."/>
            <person name="Strausberg R.L."/>
            <person name="Strempel S."/>
            <person name="Sturgill D."/>
            <person name="Sutton G."/>
            <person name="Sutton G.G."/>
            <person name="Tao W."/>
            <person name="Teichmann S."/>
            <person name="Tobari Y.N."/>
            <person name="Tomimura Y."/>
            <person name="Tsolas J.M."/>
            <person name="Valente V.L."/>
            <person name="Venter E."/>
            <person name="Venter J.C."/>
            <person name="Vicario S."/>
            <person name="Vieira F.G."/>
            <person name="Vilella A.J."/>
            <person name="Villasante A."/>
            <person name="Walenz B."/>
            <person name="Wang J."/>
            <person name="Wasserman M."/>
            <person name="Watts T."/>
            <person name="Wilson D."/>
            <person name="Wilson R.K."/>
            <person name="Wing R.A."/>
            <person name="Wolfner M.F."/>
            <person name="Wong A."/>
            <person name="Wong G.K."/>
            <person name="Wu C.I."/>
            <person name="Wu G."/>
            <person name="Yamamoto D."/>
            <person name="Yang H.P."/>
            <person name="Yang S.P."/>
            <person name="Yorke J.A."/>
            <person name="Yoshida K."/>
            <person name="Zdobnov E."/>
            <person name="Zhang P."/>
            <person name="Zhang Y."/>
            <person name="Zimin A.V."/>
            <person name="Baldwin J."/>
            <person name="Abdouelleil A."/>
            <person name="Abdulkadir J."/>
            <person name="Abebe A."/>
            <person name="Abera B."/>
            <person name="Abreu J."/>
            <person name="Acer S.C."/>
            <person name="Aftuck L."/>
            <person name="Alexander A."/>
            <person name="An P."/>
            <person name="Anderson E."/>
            <person name="Anderson S."/>
            <person name="Arachi H."/>
            <person name="Azer M."/>
            <person name="Bachantsang P."/>
            <person name="Barry A."/>
            <person name="Bayul T."/>
            <person name="Berlin A."/>
            <person name="Bessette D."/>
            <person name="Bloom T."/>
            <person name="Blye J."/>
            <person name="Boguslavskiy L."/>
            <person name="Bonnet C."/>
            <person name="Boukhgalter B."/>
            <person name="Bourzgui I."/>
            <person name="Brown A."/>
            <person name="Cahill P."/>
            <person name="Channer S."/>
            <person name="Cheshatsang Y."/>
            <person name="Chuda L."/>
            <person name="Citroen M."/>
            <person name="Collymore A."/>
            <person name="Cooke P."/>
            <person name="Costello M."/>
            <person name="D'Aco K."/>
            <person name="Daza R."/>
            <person name="De Haan G."/>
            <person name="DeGray S."/>
            <person name="DeMaso C."/>
            <person name="Dhargay N."/>
            <person name="Dooley K."/>
            <person name="Dooley E."/>
            <person name="Doricent M."/>
            <person name="Dorje P."/>
            <person name="Dorjee K."/>
            <person name="Dupes A."/>
            <person name="Elong R."/>
            <person name="Falk J."/>
            <person name="Farina A."/>
            <person name="Faro S."/>
            <person name="Ferguson D."/>
            <person name="Fisher S."/>
            <person name="Foley C.D."/>
            <person name="Franke A."/>
            <person name="Friedrich D."/>
            <person name="Gadbois L."/>
            <person name="Gearin G."/>
            <person name="Gearin C.R."/>
            <person name="Giannoukos G."/>
            <person name="Goode T."/>
            <person name="Graham J."/>
            <person name="Grandbois E."/>
            <person name="Grewal S."/>
            <person name="Gyaltsen K."/>
            <person name="Hafez N."/>
            <person name="Hagos B."/>
            <person name="Hall J."/>
            <person name="Henson C."/>
            <person name="Hollinger A."/>
            <person name="Honan T."/>
            <person name="Huard M.D."/>
            <person name="Hughes L."/>
            <person name="Hurhula B."/>
            <person name="Husby M.E."/>
            <person name="Kamat A."/>
            <person name="Kanga B."/>
            <person name="Kashin S."/>
            <person name="Khazanovich D."/>
            <person name="Kisner P."/>
            <person name="Lance K."/>
            <person name="Lara M."/>
            <person name="Lee W."/>
            <person name="Lennon N."/>
            <person name="Letendre F."/>
            <person name="LeVine R."/>
            <person name="Lipovsky A."/>
            <person name="Liu X."/>
            <person name="Liu J."/>
            <person name="Liu S."/>
            <person name="Lokyitsang T."/>
            <person name="Lokyitsang Y."/>
            <person name="Lubonja R."/>
            <person name="Lui A."/>
            <person name="MacDonald P."/>
            <person name="Magnisalis V."/>
            <person name="Maru K."/>
            <person name="Matthews C."/>
            <person name="McCusker W."/>
            <person name="McDonough S."/>
            <person name="Mehta T."/>
            <person name="Meldrim J."/>
            <person name="Meneus L."/>
            <person name="Mihai O."/>
            <person name="Mihalev A."/>
            <person name="Mihova T."/>
            <person name="Mittelman R."/>
            <person name="Mlenga V."/>
            <person name="Montmayeur A."/>
            <person name="Mulrain L."/>
            <person name="Navidi A."/>
            <person name="Naylor J."/>
            <person name="Negash T."/>
            <person name="Nguyen T."/>
            <person name="Nguyen N."/>
            <person name="Nicol R."/>
            <person name="Norbu C."/>
            <person name="Norbu N."/>
            <person name="Novod N."/>
            <person name="O'Neill B."/>
            <person name="Osman S."/>
            <person name="Markiewicz E."/>
            <person name="Oyono O.L."/>
            <person name="Patti C."/>
            <person name="Phunkhang P."/>
            <person name="Pierre F."/>
            <person name="Priest M."/>
            <person name="Raghuraman S."/>
            <person name="Rege F."/>
            <person name="Reyes R."/>
            <person name="Rise C."/>
            <person name="Rogov P."/>
            <person name="Ross K."/>
            <person name="Ryan E."/>
            <person name="Settipalli S."/>
            <person name="Shea T."/>
            <person name="Sherpa N."/>
            <person name="Shi L."/>
            <person name="Shih D."/>
            <person name="Sparrow T."/>
            <person name="Spaulding J."/>
            <person name="Stalker J."/>
            <person name="Stange-Thomann N."/>
            <person name="Stavropoulos S."/>
            <person name="Stone C."/>
            <person name="Strader C."/>
            <person name="Tesfaye S."/>
            <person name="Thomson T."/>
            <person name="Thoulutsang Y."/>
            <person name="Thoulutsang D."/>
            <person name="Topham K."/>
            <person name="Topping I."/>
            <person name="Tsamla T."/>
            <person name="Vassiliev H."/>
            <person name="Vo A."/>
            <person name="Wangchuk T."/>
            <person name="Wangdi T."/>
            <person name="Weiand M."/>
            <person name="Wilkinson J."/>
            <person name="Wilson A."/>
            <person name="Yadav S."/>
            <person name="Young G."/>
            <person name="Yu Q."/>
            <person name="Zembek L."/>
            <person name="Zhong D."/>
            <person name="Zimmer A."/>
            <person name="Zwirko Z."/>
            <person name="Jaffe D.B."/>
            <person name="Alvarez P."/>
            <person name="Brockman W."/>
            <person name="Butler J."/>
            <person name="Chin C."/>
            <person name="Gnerre S."/>
            <person name="Grabherr M."/>
            <person name="Kleber M."/>
            <person name="Mauceli E."/>
            <person name="MacCallum I."/>
        </authorList>
    </citation>
    <scope>NUCLEOTIDE SEQUENCE [LARGE SCALE GENOMIC DNA]</scope>
    <source>
        <strain evidence="3">MSH-3 / Tucson 14011-0111.49</strain>
    </source>
</reference>
<keyword evidence="1" id="KW-0732">Signal</keyword>
<dbReference type="OrthoDB" id="7684978at2759"/>
<evidence type="ECO:0000313" key="3">
    <source>
        <dbReference type="Proteomes" id="UP000008744"/>
    </source>
</evidence>
<dbReference type="AlphaFoldDB" id="B4GDW4"/>
<dbReference type="Proteomes" id="UP000008744">
    <property type="component" value="Unassembled WGS sequence"/>
</dbReference>
<keyword evidence="3" id="KW-1185">Reference proteome</keyword>
<protein>
    <submittedName>
        <fullName evidence="2">GL21474</fullName>
    </submittedName>
</protein>
<dbReference type="EMBL" id="CH479182">
    <property type="protein sequence ID" value="EDW34625.1"/>
    <property type="molecule type" value="Genomic_DNA"/>
</dbReference>
<evidence type="ECO:0000313" key="2">
    <source>
        <dbReference type="EMBL" id="EDW34625.1"/>
    </source>
</evidence>